<dbReference type="InterPro" id="IPR002716">
    <property type="entry name" value="PIN_dom"/>
</dbReference>
<dbReference type="SUPFAM" id="SSF88723">
    <property type="entry name" value="PIN domain-like"/>
    <property type="match status" value="1"/>
</dbReference>
<gene>
    <name evidence="3" type="ORF">caldi_27440</name>
</gene>
<organism evidence="3 4">
    <name type="scientific">Caldinitratiruptor microaerophilus</name>
    <dbReference type="NCBI Taxonomy" id="671077"/>
    <lineage>
        <taxon>Bacteria</taxon>
        <taxon>Bacillati</taxon>
        <taxon>Bacillota</taxon>
        <taxon>Clostridia</taxon>
        <taxon>Eubacteriales</taxon>
        <taxon>Symbiobacteriaceae</taxon>
        <taxon>Caldinitratiruptor</taxon>
    </lineage>
</organism>
<name>A0AA35GAT6_9FIRM</name>
<proteinExistence type="predicted"/>
<keyword evidence="1" id="KW-0460">Magnesium</keyword>
<evidence type="ECO:0000256" key="1">
    <source>
        <dbReference type="ARBA" id="ARBA00022842"/>
    </source>
</evidence>
<dbReference type="Gene3D" id="3.40.50.1010">
    <property type="entry name" value="5'-nuclease"/>
    <property type="match status" value="1"/>
</dbReference>
<feature type="domain" description="PIN" evidence="2">
    <location>
        <begin position="7"/>
        <end position="116"/>
    </location>
</feature>
<reference evidence="3" key="1">
    <citation type="submission" date="2022-03" db="EMBL/GenBank/DDBJ databases">
        <title>Complete genome sequence of Caldinitratiruptor microaerophilus.</title>
        <authorList>
            <person name="Mukaiyama R."/>
            <person name="Nishiyama T."/>
            <person name="Ueda K."/>
        </authorList>
    </citation>
    <scope>NUCLEOTIDE SEQUENCE</scope>
    <source>
        <strain evidence="3">JCM 16183</strain>
    </source>
</reference>
<accession>A0AA35GAT6</accession>
<dbReference type="KEGG" id="cmic:caldi_27440"/>
<keyword evidence="4" id="KW-1185">Reference proteome</keyword>
<sequence length="150" mass="16532">MSNRTLCLDTSVLIKYLTPDEQEEAATSLVLGALQDGSRLVAPAWAWAEVGSVLRKKVRVGLLELEEAHQLWTAFQNLPIEYAETPELRARTWEIAGRYGLPTLYDAAFLACTETATAPEGAPVEFWTADTVLLRQLGDHKPAYVKSLSG</sequence>
<evidence type="ECO:0000313" key="3">
    <source>
        <dbReference type="EMBL" id="BDG61654.1"/>
    </source>
</evidence>
<protein>
    <recommendedName>
        <fullName evidence="2">PIN domain-containing protein</fullName>
    </recommendedName>
</protein>
<dbReference type="PANTHER" id="PTHR35901:SF1">
    <property type="entry name" value="EXONUCLEASE VAPC9"/>
    <property type="match status" value="1"/>
</dbReference>
<dbReference type="EMBL" id="AP025628">
    <property type="protein sequence ID" value="BDG61654.1"/>
    <property type="molecule type" value="Genomic_DNA"/>
</dbReference>
<dbReference type="InterPro" id="IPR044153">
    <property type="entry name" value="PIN_Pae0151-like"/>
</dbReference>
<evidence type="ECO:0000259" key="2">
    <source>
        <dbReference type="Pfam" id="PF01850"/>
    </source>
</evidence>
<dbReference type="Proteomes" id="UP001163687">
    <property type="component" value="Chromosome"/>
</dbReference>
<dbReference type="InterPro" id="IPR051619">
    <property type="entry name" value="TypeII_TA_RNase_PINc/VapC"/>
</dbReference>
<dbReference type="InterPro" id="IPR029060">
    <property type="entry name" value="PIN-like_dom_sf"/>
</dbReference>
<evidence type="ECO:0000313" key="4">
    <source>
        <dbReference type="Proteomes" id="UP001163687"/>
    </source>
</evidence>
<dbReference type="Pfam" id="PF01850">
    <property type="entry name" value="PIN"/>
    <property type="match status" value="1"/>
</dbReference>
<dbReference type="PANTHER" id="PTHR35901">
    <property type="entry name" value="RIBONUCLEASE VAPC3"/>
    <property type="match status" value="1"/>
</dbReference>
<dbReference type="AlphaFoldDB" id="A0AA35GAT6"/>
<dbReference type="CDD" id="cd09873">
    <property type="entry name" value="PIN_Pae0151-like"/>
    <property type="match status" value="1"/>
</dbReference>
<dbReference type="RefSeq" id="WP_264842288.1">
    <property type="nucleotide sequence ID" value="NZ_AP025628.1"/>
</dbReference>